<dbReference type="HOGENOM" id="CLU_1161544_0_0_1"/>
<organism evidence="2 3">
    <name type="scientific">Pisolithus tinctorius Marx 270</name>
    <dbReference type="NCBI Taxonomy" id="870435"/>
    <lineage>
        <taxon>Eukaryota</taxon>
        <taxon>Fungi</taxon>
        <taxon>Dikarya</taxon>
        <taxon>Basidiomycota</taxon>
        <taxon>Agaricomycotina</taxon>
        <taxon>Agaricomycetes</taxon>
        <taxon>Agaricomycetidae</taxon>
        <taxon>Boletales</taxon>
        <taxon>Sclerodermatineae</taxon>
        <taxon>Pisolithaceae</taxon>
        <taxon>Pisolithus</taxon>
    </lineage>
</organism>
<sequence length="239" mass="25669">MAPYHLHLEETQQIDLTPPKSYLNDTHGALYQTYLAFNGSVPTSWTDHQSEKTLDLTNKVHAQAEIKTGECPKHLLTNGHIAEGATHTLVLPSKNCTDAVIPTVHTPGTLTNHTTFDETSSEASACQNRPGIHKLGTHSIIPLKGDYPGSSEAITAKLPVGTQAVSRESSKYDADSLATSTNAGASSTSTNLRQISPDLQLGIPSAKDIPRKVKDSPNEPLVKHDQSPTPSEEPDKHSS</sequence>
<name>A0A0C3NFU3_PISTI</name>
<protein>
    <submittedName>
        <fullName evidence="2">Uncharacterized protein</fullName>
    </submittedName>
</protein>
<proteinExistence type="predicted"/>
<evidence type="ECO:0000256" key="1">
    <source>
        <dbReference type="SAM" id="MobiDB-lite"/>
    </source>
</evidence>
<dbReference type="Proteomes" id="UP000054217">
    <property type="component" value="Unassembled WGS sequence"/>
</dbReference>
<gene>
    <name evidence="2" type="ORF">M404DRAFT_10279</name>
</gene>
<feature type="compositionally biased region" description="Low complexity" evidence="1">
    <location>
        <begin position="176"/>
        <end position="192"/>
    </location>
</feature>
<feature type="compositionally biased region" description="Basic and acidic residues" evidence="1">
    <location>
        <begin position="208"/>
        <end position="226"/>
    </location>
</feature>
<dbReference type="EMBL" id="KN832000">
    <property type="protein sequence ID" value="KIN99884.1"/>
    <property type="molecule type" value="Genomic_DNA"/>
</dbReference>
<reference evidence="3" key="2">
    <citation type="submission" date="2015-01" db="EMBL/GenBank/DDBJ databases">
        <title>Evolutionary Origins and Diversification of the Mycorrhizal Mutualists.</title>
        <authorList>
            <consortium name="DOE Joint Genome Institute"/>
            <consortium name="Mycorrhizal Genomics Consortium"/>
            <person name="Kohler A."/>
            <person name="Kuo A."/>
            <person name="Nagy L.G."/>
            <person name="Floudas D."/>
            <person name="Copeland A."/>
            <person name="Barry K.W."/>
            <person name="Cichocki N."/>
            <person name="Veneault-Fourrey C."/>
            <person name="LaButti K."/>
            <person name="Lindquist E.A."/>
            <person name="Lipzen A."/>
            <person name="Lundell T."/>
            <person name="Morin E."/>
            <person name="Murat C."/>
            <person name="Riley R."/>
            <person name="Ohm R."/>
            <person name="Sun H."/>
            <person name="Tunlid A."/>
            <person name="Henrissat B."/>
            <person name="Grigoriev I.V."/>
            <person name="Hibbett D.S."/>
            <person name="Martin F."/>
        </authorList>
    </citation>
    <scope>NUCLEOTIDE SEQUENCE [LARGE SCALE GENOMIC DNA]</scope>
    <source>
        <strain evidence="3">Marx 270</strain>
    </source>
</reference>
<keyword evidence="3" id="KW-1185">Reference proteome</keyword>
<reference evidence="2 3" key="1">
    <citation type="submission" date="2014-04" db="EMBL/GenBank/DDBJ databases">
        <authorList>
            <consortium name="DOE Joint Genome Institute"/>
            <person name="Kuo A."/>
            <person name="Kohler A."/>
            <person name="Costa M.D."/>
            <person name="Nagy L.G."/>
            <person name="Floudas D."/>
            <person name="Copeland A."/>
            <person name="Barry K.W."/>
            <person name="Cichocki N."/>
            <person name="Veneault-Fourrey C."/>
            <person name="LaButti K."/>
            <person name="Lindquist E.A."/>
            <person name="Lipzen A."/>
            <person name="Lundell T."/>
            <person name="Morin E."/>
            <person name="Murat C."/>
            <person name="Sun H."/>
            <person name="Tunlid A."/>
            <person name="Henrissat B."/>
            <person name="Grigoriev I.V."/>
            <person name="Hibbett D.S."/>
            <person name="Martin F."/>
            <person name="Nordberg H.P."/>
            <person name="Cantor M.N."/>
            <person name="Hua S.X."/>
        </authorList>
    </citation>
    <scope>NUCLEOTIDE SEQUENCE [LARGE SCALE GENOMIC DNA]</scope>
    <source>
        <strain evidence="2 3">Marx 270</strain>
    </source>
</reference>
<dbReference type="AlphaFoldDB" id="A0A0C3NFU3"/>
<evidence type="ECO:0000313" key="3">
    <source>
        <dbReference type="Proteomes" id="UP000054217"/>
    </source>
</evidence>
<feature type="region of interest" description="Disordered" evidence="1">
    <location>
        <begin position="161"/>
        <end position="239"/>
    </location>
</feature>
<dbReference type="InParanoid" id="A0A0C3NFU3"/>
<evidence type="ECO:0000313" key="2">
    <source>
        <dbReference type="EMBL" id="KIN99884.1"/>
    </source>
</evidence>
<accession>A0A0C3NFU3</accession>